<reference evidence="2 3" key="1">
    <citation type="journal article" date="2013" name="Genome Announc.">
        <title>Draft Genome of Pseudomonas stutzeri Strain NF13, a Nitrogen Fixer Isolated from the Galapagos Rift Hydrothermal Vent.</title>
        <authorList>
            <person name="Pena A."/>
            <person name="Busquets A."/>
            <person name="Gomila M."/>
            <person name="Mayol J."/>
            <person name="Bosch R."/>
            <person name="Nogales B."/>
            <person name="Garcia-Valdes E."/>
            <person name="Bennasar A."/>
            <person name="Lalucat J."/>
        </authorList>
    </citation>
    <scope>NUCLEOTIDE SEQUENCE [LARGE SCALE GENOMIC DNA]</scope>
    <source>
        <strain evidence="2 3">NF13</strain>
    </source>
</reference>
<protein>
    <submittedName>
        <fullName evidence="2">ATPase</fullName>
    </submittedName>
</protein>
<evidence type="ECO:0000259" key="1">
    <source>
        <dbReference type="Pfam" id="PF13635"/>
    </source>
</evidence>
<sequence length="130" mass="14390">MPHGAAGGSPKLFLSDYGLMAHLQGLGETALKTGLGLPGDLVEVFVFAELAKHQSWAEQRTTLMHWRTSTGVEVDFVLENRRNELIGIEVKAAATLTSKDFNGFRHLRETSPKQFKRGILFYTVNSCAVR</sequence>
<comment type="caution">
    <text evidence="2">The sequence shown here is derived from an EMBL/GenBank/DDBJ whole genome shotgun (WGS) entry which is preliminary data.</text>
</comment>
<dbReference type="eggNOG" id="COG1373">
    <property type="taxonomic scope" value="Bacteria"/>
</dbReference>
<dbReference type="RefSeq" id="WP_003302996.1">
    <property type="nucleotide sequence ID" value="NZ_AOBS01000073.1"/>
</dbReference>
<name>M2TMX8_STUST</name>
<dbReference type="Pfam" id="PF13635">
    <property type="entry name" value="DUF4143"/>
    <property type="match status" value="1"/>
</dbReference>
<proteinExistence type="predicted"/>
<dbReference type="PANTHER" id="PTHR43566:SF2">
    <property type="entry name" value="DUF4143 DOMAIN-CONTAINING PROTEIN"/>
    <property type="match status" value="1"/>
</dbReference>
<accession>M2TMX8</accession>
<evidence type="ECO:0000313" key="3">
    <source>
        <dbReference type="Proteomes" id="UP000011700"/>
    </source>
</evidence>
<dbReference type="InterPro" id="IPR025420">
    <property type="entry name" value="DUF4143"/>
</dbReference>
<feature type="domain" description="DUF4143" evidence="1">
    <location>
        <begin position="9"/>
        <end position="92"/>
    </location>
</feature>
<dbReference type="PANTHER" id="PTHR43566">
    <property type="entry name" value="CONSERVED PROTEIN"/>
    <property type="match status" value="1"/>
</dbReference>
<gene>
    <name evidence="2" type="ORF">B381_18269</name>
</gene>
<organism evidence="2 3">
    <name type="scientific">Stutzerimonas stutzeri NF13</name>
    <dbReference type="NCBI Taxonomy" id="1212548"/>
    <lineage>
        <taxon>Bacteria</taxon>
        <taxon>Pseudomonadati</taxon>
        <taxon>Pseudomonadota</taxon>
        <taxon>Gammaproteobacteria</taxon>
        <taxon>Pseudomonadales</taxon>
        <taxon>Pseudomonadaceae</taxon>
        <taxon>Stutzerimonas</taxon>
    </lineage>
</organism>
<dbReference type="Proteomes" id="UP000011700">
    <property type="component" value="Unassembled WGS sequence"/>
</dbReference>
<dbReference type="AlphaFoldDB" id="M2TMX8"/>
<dbReference type="EMBL" id="AOBS01000073">
    <property type="protein sequence ID" value="EMD98655.1"/>
    <property type="molecule type" value="Genomic_DNA"/>
</dbReference>
<dbReference type="PATRIC" id="fig|1212548.4.peg.3594"/>
<evidence type="ECO:0000313" key="2">
    <source>
        <dbReference type="EMBL" id="EMD98655.1"/>
    </source>
</evidence>